<feature type="transmembrane region" description="Helical" evidence="11">
    <location>
        <begin position="90"/>
        <end position="108"/>
    </location>
</feature>
<gene>
    <name evidence="13" type="primary">Or49a</name>
</gene>
<feature type="transmembrane region" description="Helical" evidence="11">
    <location>
        <begin position="146"/>
        <end position="172"/>
    </location>
</feature>
<protein>
    <recommendedName>
        <fullName evidence="11">Odorant receptor</fullName>
    </recommendedName>
</protein>
<evidence type="ECO:0000256" key="11">
    <source>
        <dbReference type="RuleBase" id="RU351113"/>
    </source>
</evidence>
<evidence type="ECO:0000256" key="5">
    <source>
        <dbReference type="ARBA" id="ARBA00022725"/>
    </source>
</evidence>
<dbReference type="InterPro" id="IPR004117">
    <property type="entry name" value="7tm6_olfct_rcpt"/>
</dbReference>
<proteinExistence type="inferred from homology"/>
<keyword evidence="2" id="KW-1003">Cell membrane</keyword>
<dbReference type="GO" id="GO:0005549">
    <property type="term" value="F:odorant binding"/>
    <property type="evidence" value="ECO:0007669"/>
    <property type="project" value="InterPro"/>
</dbReference>
<dbReference type="Pfam" id="PF02949">
    <property type="entry name" value="7tm_6"/>
    <property type="match status" value="1"/>
</dbReference>
<dbReference type="KEGG" id="dpo:4804274"/>
<keyword evidence="8 11" id="KW-0675">Receptor</keyword>
<keyword evidence="7 11" id="KW-0472">Membrane</keyword>
<dbReference type="Proteomes" id="UP000001819">
    <property type="component" value="Chromosome 3"/>
</dbReference>
<keyword evidence="5 11" id="KW-0552">Olfaction</keyword>
<evidence type="ECO:0000256" key="6">
    <source>
        <dbReference type="ARBA" id="ARBA00022989"/>
    </source>
</evidence>
<keyword evidence="6 11" id="KW-1133">Transmembrane helix</keyword>
<dbReference type="PANTHER" id="PTHR21137:SF44">
    <property type="entry name" value="ODORANT RECEPTOR 13A-RELATED"/>
    <property type="match status" value="1"/>
</dbReference>
<name>A0A6I8V5J4_DROPS</name>
<comment type="similarity">
    <text evidence="11">Belongs to the insect chemoreceptor superfamily. Heteromeric odorant receptor channel (TC 1.A.69) family.</text>
</comment>
<evidence type="ECO:0000256" key="8">
    <source>
        <dbReference type="ARBA" id="ARBA00023170"/>
    </source>
</evidence>
<evidence type="ECO:0000256" key="9">
    <source>
        <dbReference type="ARBA" id="ARBA00023224"/>
    </source>
</evidence>
<accession>A0A6I8V5J4</accession>
<dbReference type="GO" id="GO:0004984">
    <property type="term" value="F:olfactory receptor activity"/>
    <property type="evidence" value="ECO:0007669"/>
    <property type="project" value="InterPro"/>
</dbReference>
<keyword evidence="4 11" id="KW-0812">Transmembrane</keyword>
<evidence type="ECO:0000256" key="3">
    <source>
        <dbReference type="ARBA" id="ARBA00022606"/>
    </source>
</evidence>
<comment type="caution">
    <text evidence="11">Lacks conserved residue(s) required for the propagation of feature annotation.</text>
</comment>
<dbReference type="PANTHER" id="PTHR21137">
    <property type="entry name" value="ODORANT RECEPTOR"/>
    <property type="match status" value="1"/>
</dbReference>
<evidence type="ECO:0000256" key="10">
    <source>
        <dbReference type="ARBA" id="ARBA00038679"/>
    </source>
</evidence>
<reference evidence="13" key="2">
    <citation type="submission" date="2025-08" db="UniProtKB">
        <authorList>
            <consortium name="RefSeq"/>
        </authorList>
    </citation>
    <scope>IDENTIFICATION</scope>
    <source>
        <strain evidence="13">MV-25-SWS-2005</strain>
        <tissue evidence="13">Whole body</tissue>
    </source>
</reference>
<evidence type="ECO:0000256" key="4">
    <source>
        <dbReference type="ARBA" id="ARBA00022692"/>
    </source>
</evidence>
<keyword evidence="12" id="KW-1185">Reference proteome</keyword>
<sequence>MSEVEKQQKKKMQEKQREYQDFTFLANIMFKTLGYDFLDSARPSWQKGLLRCYFFVCIASSSYEAFFVALECLQVESVAGSPSKIMRRALHFFYMLSAAVKFVTLMIYRKRLRTLILSLKELYPADESLRREYEVNKYYLPRSTRYVFYSYYCFMAVMAIGPLPQSFMMYFLKGHFPFLRTFPTQLCFRSDTPVGYAVAYFMDLTYSQFVVNVSVGADLWMMCVSSQICMHFGYLAKKLAAYLPSREREREDCEFLASLVQKHQLILRLHKEVNLIFGILLASNLFTTASLLCCIGFYTVVEGRSEEGMSYMIIFVVVSAQFYMVSSFGQQLIDLSSSISMAAYSQYWYDGSLRYKKDLLLIMARAQRPAEISAKGIIIISLDTFKILMTITYRFFAAIRQTVGK</sequence>
<dbReference type="RefSeq" id="XP_002138483.3">
    <property type="nucleotide sequence ID" value="XM_002138447.3"/>
</dbReference>
<evidence type="ECO:0000256" key="1">
    <source>
        <dbReference type="ARBA" id="ARBA00004651"/>
    </source>
</evidence>
<organism evidence="12 13">
    <name type="scientific">Drosophila pseudoobscura pseudoobscura</name>
    <name type="common">Fruit fly</name>
    <dbReference type="NCBI Taxonomy" id="46245"/>
    <lineage>
        <taxon>Eukaryota</taxon>
        <taxon>Metazoa</taxon>
        <taxon>Ecdysozoa</taxon>
        <taxon>Arthropoda</taxon>
        <taxon>Hexapoda</taxon>
        <taxon>Insecta</taxon>
        <taxon>Pterygota</taxon>
        <taxon>Neoptera</taxon>
        <taxon>Endopterygota</taxon>
        <taxon>Diptera</taxon>
        <taxon>Brachycera</taxon>
        <taxon>Muscomorpha</taxon>
        <taxon>Ephydroidea</taxon>
        <taxon>Drosophilidae</taxon>
        <taxon>Drosophila</taxon>
        <taxon>Sophophora</taxon>
    </lineage>
</organism>
<evidence type="ECO:0000256" key="7">
    <source>
        <dbReference type="ARBA" id="ARBA00023136"/>
    </source>
</evidence>
<comment type="subcellular location">
    <subcellularLocation>
        <location evidence="1 11">Cell membrane</location>
        <topology evidence="1 11">Multi-pass membrane protein</topology>
    </subcellularLocation>
</comment>
<comment type="subunit">
    <text evidence="10">Interacts with Orco. Complexes exist early in the endomembrane system in olfactory sensory neurons (OSNs), coupling these complexes to the conserved ciliary trafficking pathway.</text>
</comment>
<keyword evidence="9 11" id="KW-0807">Transducer</keyword>
<dbReference type="GO" id="GO:0007165">
    <property type="term" value="P:signal transduction"/>
    <property type="evidence" value="ECO:0007669"/>
    <property type="project" value="UniProtKB-KW"/>
</dbReference>
<feature type="transmembrane region" description="Helical" evidence="11">
    <location>
        <begin position="52"/>
        <end position="70"/>
    </location>
</feature>
<dbReference type="GO" id="GO:0005886">
    <property type="term" value="C:plasma membrane"/>
    <property type="evidence" value="ECO:0007669"/>
    <property type="project" value="UniProtKB-SubCell"/>
</dbReference>
<reference evidence="12" key="1">
    <citation type="submission" date="2024-06" db="UniProtKB">
        <authorList>
            <consortium name="RefSeq"/>
        </authorList>
    </citation>
    <scope>NUCLEOTIDE SEQUENCE [LARGE SCALE GENOMIC DNA]</scope>
    <source>
        <strain evidence="12">MV2-25</strain>
    </source>
</reference>
<evidence type="ECO:0000313" key="13">
    <source>
        <dbReference type="RefSeq" id="XP_002138483.3"/>
    </source>
</evidence>
<keyword evidence="3 11" id="KW-0716">Sensory transduction</keyword>
<evidence type="ECO:0000256" key="2">
    <source>
        <dbReference type="ARBA" id="ARBA00022475"/>
    </source>
</evidence>
<feature type="transmembrane region" description="Helical" evidence="11">
    <location>
        <begin position="275"/>
        <end position="298"/>
    </location>
</feature>
<feature type="transmembrane region" description="Helical" evidence="11">
    <location>
        <begin position="310"/>
        <end position="329"/>
    </location>
</feature>
<dbReference type="InParanoid" id="A0A6I8V5J4"/>
<dbReference type="FunCoup" id="A0A6I8V5J4">
    <property type="interactions" value="30"/>
</dbReference>
<evidence type="ECO:0000313" key="12">
    <source>
        <dbReference type="Proteomes" id="UP000001819"/>
    </source>
</evidence>
<dbReference type="AlphaFoldDB" id="A0A6I8V5J4"/>